<keyword evidence="2" id="KW-1185">Reference proteome</keyword>
<proteinExistence type="predicted"/>
<dbReference type="GO" id="GO:0003677">
    <property type="term" value="F:DNA binding"/>
    <property type="evidence" value="ECO:0007669"/>
    <property type="project" value="UniProtKB-KW"/>
</dbReference>
<accession>A0ABP7T4A2</accession>
<evidence type="ECO:0000313" key="1">
    <source>
        <dbReference type="EMBL" id="GAA4020664.1"/>
    </source>
</evidence>
<dbReference type="InterPro" id="IPR009351">
    <property type="entry name" value="AlkZ-like"/>
</dbReference>
<reference evidence="2" key="1">
    <citation type="journal article" date="2019" name="Int. J. Syst. Evol. Microbiol.">
        <title>The Global Catalogue of Microorganisms (GCM) 10K type strain sequencing project: providing services to taxonomists for standard genome sequencing and annotation.</title>
        <authorList>
            <consortium name="The Broad Institute Genomics Platform"/>
            <consortium name="The Broad Institute Genome Sequencing Center for Infectious Disease"/>
            <person name="Wu L."/>
            <person name="Ma J."/>
        </authorList>
    </citation>
    <scope>NUCLEOTIDE SEQUENCE [LARGE SCALE GENOMIC DNA]</scope>
    <source>
        <strain evidence="2">JCM 17342</strain>
    </source>
</reference>
<sequence length="395" mass="43693">MRKITAPQRRALIGARHLLAPSRRVDSVVEVADAVLALHATDPATVFLSAWARMRSPDLRVLTEHLFEDMERLLCMRRTMFVVSADVAPAVWSSTARTIAARERTLLVKYLHEGGGWDEKWLSRAHGAVLDVLAERGQATAAELSAAVPELREKVVVAAGKPYEAVQNVCSRVLRVLAVDGAIRRTAPRGSWTSNQFGWTLAPPRPPEPPAAEARAELVRRWLERFGPATLEDIKWWTGWGLGDTRKALHAAGAEAVIVETDDPLAGSSDNTVEGFLLAGDSAEVETETWVALLPALDPTPMGWKHRDWYLPQAHRAALFDSTGNVGPTVWRDGQVIGGWAQRKDGTIGVRLFGKQPRAVVKAVDIEVERLRTWIGEVRFTPRFRTPLEREIASE</sequence>
<protein>
    <submittedName>
        <fullName evidence="1">Winged helix DNA-binding domain-containing protein</fullName>
    </submittedName>
</protein>
<dbReference type="Proteomes" id="UP001501747">
    <property type="component" value="Unassembled WGS sequence"/>
</dbReference>
<keyword evidence="1" id="KW-0238">DNA-binding</keyword>
<organism evidence="1 2">
    <name type="scientific">Allokutzneria multivorans</name>
    <dbReference type="NCBI Taxonomy" id="1142134"/>
    <lineage>
        <taxon>Bacteria</taxon>
        <taxon>Bacillati</taxon>
        <taxon>Actinomycetota</taxon>
        <taxon>Actinomycetes</taxon>
        <taxon>Pseudonocardiales</taxon>
        <taxon>Pseudonocardiaceae</taxon>
        <taxon>Allokutzneria</taxon>
    </lineage>
</organism>
<dbReference type="EMBL" id="BAABAL010000018">
    <property type="protein sequence ID" value="GAA4020664.1"/>
    <property type="molecule type" value="Genomic_DNA"/>
</dbReference>
<name>A0ABP7T4A2_9PSEU</name>
<dbReference type="PANTHER" id="PTHR38479:SF2">
    <property type="entry name" value="WINGED HELIX DNA-BINDING DOMAIN-CONTAINING PROTEIN"/>
    <property type="match status" value="1"/>
</dbReference>
<evidence type="ECO:0000313" key="2">
    <source>
        <dbReference type="Proteomes" id="UP001501747"/>
    </source>
</evidence>
<gene>
    <name evidence="1" type="ORF">GCM10022247_50920</name>
</gene>
<dbReference type="Pfam" id="PF06224">
    <property type="entry name" value="AlkZ-like"/>
    <property type="match status" value="1"/>
</dbReference>
<comment type="caution">
    <text evidence="1">The sequence shown here is derived from an EMBL/GenBank/DDBJ whole genome shotgun (WGS) entry which is preliminary data.</text>
</comment>
<dbReference type="RefSeq" id="WP_344879473.1">
    <property type="nucleotide sequence ID" value="NZ_BAABAL010000018.1"/>
</dbReference>
<dbReference type="PANTHER" id="PTHR38479">
    <property type="entry name" value="LMO0824 PROTEIN"/>
    <property type="match status" value="1"/>
</dbReference>